<sequence length="83" mass="9222">MSDLSGSLMSPASPPEYVTCSPACQLSLLALSLTLTHHVFHETAVRYAHVCWFLTSCLSPSKWRRWVGDLSPLGSCWYNGFCL</sequence>
<dbReference type="AlphaFoldDB" id="A0A0A9GX02"/>
<dbReference type="EMBL" id="GBRH01168356">
    <property type="protein sequence ID" value="JAE29540.1"/>
    <property type="molecule type" value="Transcribed_RNA"/>
</dbReference>
<reference evidence="1" key="1">
    <citation type="submission" date="2014-09" db="EMBL/GenBank/DDBJ databases">
        <authorList>
            <person name="Magalhaes I.L.F."/>
            <person name="Oliveira U."/>
            <person name="Santos F.R."/>
            <person name="Vidigal T.H.D.A."/>
            <person name="Brescovit A.D."/>
            <person name="Santos A.J."/>
        </authorList>
    </citation>
    <scope>NUCLEOTIDE SEQUENCE</scope>
    <source>
        <tissue evidence="1">Shoot tissue taken approximately 20 cm above the soil surface</tissue>
    </source>
</reference>
<evidence type="ECO:0000313" key="1">
    <source>
        <dbReference type="EMBL" id="JAE29540.1"/>
    </source>
</evidence>
<accession>A0A0A9GX02</accession>
<organism evidence="1">
    <name type="scientific">Arundo donax</name>
    <name type="common">Giant reed</name>
    <name type="synonym">Donax arundinaceus</name>
    <dbReference type="NCBI Taxonomy" id="35708"/>
    <lineage>
        <taxon>Eukaryota</taxon>
        <taxon>Viridiplantae</taxon>
        <taxon>Streptophyta</taxon>
        <taxon>Embryophyta</taxon>
        <taxon>Tracheophyta</taxon>
        <taxon>Spermatophyta</taxon>
        <taxon>Magnoliopsida</taxon>
        <taxon>Liliopsida</taxon>
        <taxon>Poales</taxon>
        <taxon>Poaceae</taxon>
        <taxon>PACMAD clade</taxon>
        <taxon>Arundinoideae</taxon>
        <taxon>Arundineae</taxon>
        <taxon>Arundo</taxon>
    </lineage>
</organism>
<protein>
    <submittedName>
        <fullName evidence="1">Uncharacterized protein</fullName>
    </submittedName>
</protein>
<proteinExistence type="predicted"/>
<name>A0A0A9GX02_ARUDO</name>
<reference evidence="1" key="2">
    <citation type="journal article" date="2015" name="Data Brief">
        <title>Shoot transcriptome of the giant reed, Arundo donax.</title>
        <authorList>
            <person name="Barrero R.A."/>
            <person name="Guerrero F.D."/>
            <person name="Moolhuijzen P."/>
            <person name="Goolsby J.A."/>
            <person name="Tidwell J."/>
            <person name="Bellgard S.E."/>
            <person name="Bellgard M.I."/>
        </authorList>
    </citation>
    <scope>NUCLEOTIDE SEQUENCE</scope>
    <source>
        <tissue evidence="1">Shoot tissue taken approximately 20 cm above the soil surface</tissue>
    </source>
</reference>